<keyword evidence="3" id="KW-0472">Membrane</keyword>
<evidence type="ECO:0000256" key="1">
    <source>
        <dbReference type="PROSITE-ProRule" id="PRU00023"/>
    </source>
</evidence>
<evidence type="ECO:0000256" key="2">
    <source>
        <dbReference type="SAM" id="MobiDB-lite"/>
    </source>
</evidence>
<dbReference type="Pfam" id="PF12796">
    <property type="entry name" value="Ank_2"/>
    <property type="match status" value="4"/>
</dbReference>
<feature type="repeat" description="ANK" evidence="1">
    <location>
        <begin position="406"/>
        <end position="438"/>
    </location>
</feature>
<evidence type="ECO:0000259" key="5">
    <source>
        <dbReference type="Pfam" id="PF23307"/>
    </source>
</evidence>
<evidence type="ECO:0000313" key="7">
    <source>
        <dbReference type="Proteomes" id="UP000478052"/>
    </source>
</evidence>
<feature type="region of interest" description="Disordered" evidence="2">
    <location>
        <begin position="1441"/>
        <end position="1488"/>
    </location>
</feature>
<gene>
    <name evidence="6" type="ORF">FWK35_00000807</name>
</gene>
<dbReference type="InterPro" id="IPR036770">
    <property type="entry name" value="Ankyrin_rpt-contain_sf"/>
</dbReference>
<comment type="caution">
    <text evidence="6">The sequence shown here is derived from an EMBL/GenBank/DDBJ whole genome shotgun (WGS) entry which is preliminary data.</text>
</comment>
<feature type="compositionally biased region" description="Polar residues" evidence="2">
    <location>
        <begin position="1441"/>
        <end position="1458"/>
    </location>
</feature>
<dbReference type="Proteomes" id="UP000478052">
    <property type="component" value="Unassembled WGS sequence"/>
</dbReference>
<feature type="repeat" description="ANK" evidence="1">
    <location>
        <begin position="340"/>
        <end position="372"/>
    </location>
</feature>
<dbReference type="SUPFAM" id="SSF48403">
    <property type="entry name" value="Ankyrin repeat"/>
    <property type="match status" value="1"/>
</dbReference>
<accession>A0A6G0ZID2</accession>
<dbReference type="PROSITE" id="PS50088">
    <property type="entry name" value="ANK_REPEAT"/>
    <property type="match status" value="9"/>
</dbReference>
<keyword evidence="1" id="KW-0040">ANK repeat</keyword>
<evidence type="ECO:0000256" key="3">
    <source>
        <dbReference type="SAM" id="Phobius"/>
    </source>
</evidence>
<feature type="domain" description="Kinase D-interacting substrate of 220 kDa-like SAM" evidence="5">
    <location>
        <begin position="1359"/>
        <end position="1441"/>
    </location>
</feature>
<feature type="repeat" description="ANK" evidence="1">
    <location>
        <begin position="472"/>
        <end position="504"/>
    </location>
</feature>
<feature type="region of interest" description="Disordered" evidence="2">
    <location>
        <begin position="1063"/>
        <end position="1096"/>
    </location>
</feature>
<dbReference type="SMART" id="SM00248">
    <property type="entry name" value="ANK"/>
    <property type="match status" value="11"/>
</dbReference>
<dbReference type="Pfam" id="PF07693">
    <property type="entry name" value="KAP_NTPase"/>
    <property type="match status" value="1"/>
</dbReference>
<proteinExistence type="predicted"/>
<feature type="transmembrane region" description="Helical" evidence="3">
    <location>
        <begin position="832"/>
        <end position="851"/>
    </location>
</feature>
<dbReference type="SUPFAM" id="SSF47769">
    <property type="entry name" value="SAM/Pointed domain"/>
    <property type="match status" value="1"/>
</dbReference>
<dbReference type="InterPro" id="IPR002110">
    <property type="entry name" value="Ankyrin_rpt"/>
</dbReference>
<feature type="region of interest" description="Disordered" evidence="2">
    <location>
        <begin position="1733"/>
        <end position="1777"/>
    </location>
</feature>
<keyword evidence="3" id="KW-0812">Transmembrane</keyword>
<evidence type="ECO:0000259" key="4">
    <source>
        <dbReference type="Pfam" id="PF07693"/>
    </source>
</evidence>
<dbReference type="Gene3D" id="1.25.40.20">
    <property type="entry name" value="Ankyrin repeat-containing domain"/>
    <property type="match status" value="4"/>
</dbReference>
<sequence length="1863" mass="209510">MPRLQWKFKSNHSSVELLPLSLSYNVSRSYGSILSYFHFLKRINGDIQIYDVQCTYLIISNNIFENRSNYINMTDNEDHQSVPVNIRYTRGFSFLRLQLPTTNEFSDLRRPQRSRSQGFLTGLSNRLPSFSITGPLYDDSPLPPTDNTNKRFSFANFRKISSANLHTSDSMVSLCYRALHNYISENNLEGLQGFLENRRVLVDDRDDNGATALHYAATKGKLQFLRELINHGSDVNIEDNDNWTALICAAKEGHTDICAELLDHGADIEHRDMGGWTSLIWSSYCGYPTLANFLLDRGADINAHGNFHITALVWAAGRGHTKLACNLIARGAKVNVGDKYGTSALVWACRKGDVELVDTLLRAGANVDTAGMYSWTPLLVSSMGNHTEVVNLLLERKPNVNALDQDGCTALTIACKEGYYDIANSLLNAGAYINIQDRSSDTNLIHAVKGGHRNIVEALLKKYADVDVMGKERKTALYIAVEKGNTAIIKLLLGANPDLEISTKDGDTPLMRAVRNRNAEAVQLLIEKRARVSATDKRGDTALHIAMRARARGIVEILLRNPKNSQLLYRPNRAGETPYNMDVNAQKPILSQIFGSRRLNTNEDNENLLGYDLYSSALADMLSEPTLSMPITVGLYAKWGSGKSFLLNKLREEMKNFAHQWTDPFFQFPWLILGVALHFCFIAGTIVVVLTSSSLVAIITTFSLLAGIFFFLIMVYYGSHRLDWAYNCISYLSQKAVTTRIILQIIFCHPPGSSWGTSVTAQPIRFYFTDQTRVSSTTPGESTIIQMIGSLYDSIEKDFGSISTRLYRAFRPKPVKLTSPWKWRKLCCMPNIILFEISFLCVLLVTLIIAMNNGTLTFINDFSIDKAIGNVILFCCGMFILLLMIGNLYTFSQLLQSLVFSQRKQLRRATSRLDTLKSEGFIQALRTEVNLMTEMVRCLDAFTQQQTRLVIIIDGLDSCEQDKILLLLDAVRMLFSEQNTPFIVVLAIDPHAISQVIELNSRRLLNDMNFSGHDYLKNMVHLPFFLQNSGLRKVKLAQKSSQSHRKSVTNQMDECGLVHSASTRRLSNESTTLKPTMGSSGGLSRSKGNINSTRNKLKSSESIASSIASNIHRLGGPQDLSKILLTDDYFSDVNPRSMRRLMNIVYITGRLLKAFQLEFNWYHLASWINITEQWPYRISWMIIFHDTNEDTIDDSMSLKTLYEKVRRQIQLSKDIDPLMEMDKDEKKFEIFLSFHRTTLLVSDLRIFLPFTINLDPYLRKVIKDEMQNSEDSTVFRPTIIHNELQTRRVQNQLMRRQKMGAKLSLQHETLPTTLMLNEPQSAVLWNQQVQNRWHTPPYEELPNQLQNFSISSLSDEFNNIKLSSSSVDEICKLLTRIKDLQESNIPKYTQIIKDNNLTGCVLLHCNLNELKNVLKMNFGDWELFRIVLLALRDKEYLINNETNSNNNFKHTRSGSSKNQSHERRGSSNNSNNVQGILNDKDQKGSKISSVEKQVTLEEQMICGALQTLNEEACEDVLEESEEQGTIAAATYLQVPQQPIDIITGEQMQQQSQNELDNTNFKTGKCNPYILSGAMKILFFVSDGSVCSTTSSNDNGGDVDAFLLQNSPHHSIVQYPAFQYEGNNSVSANSLNNTPIASRKNLIDYKTCIVTTTTEKAGKPFLLKSIKRPASLVMNRLDDADTIPETKNSVQASGIVKQGIAGSVGMLSCLVASTSWVQQPPAVTISPVCSNEKLPTSPPQDTNHSSAVCATASSDDESTPLVSDMSSPQSDHLQSNTDRSDKVYTFNGMFYKENSQHSLTSQLSSKSTESLQLRSEGGGCSFDEDIDLLRGINSIQSRSRRVSFDSDISILGHPYDWNDPETMV</sequence>
<dbReference type="GO" id="GO:0019887">
    <property type="term" value="F:protein kinase regulator activity"/>
    <property type="evidence" value="ECO:0007669"/>
    <property type="project" value="TreeGrafter"/>
</dbReference>
<dbReference type="EMBL" id="VUJU01000453">
    <property type="protein sequence ID" value="KAF0770307.1"/>
    <property type="molecule type" value="Genomic_DNA"/>
</dbReference>
<dbReference type="Pfam" id="PF23307">
    <property type="entry name" value="SAM_KIDINS220"/>
    <property type="match status" value="1"/>
</dbReference>
<feature type="repeat" description="ANK" evidence="1">
    <location>
        <begin position="439"/>
        <end position="471"/>
    </location>
</feature>
<feature type="compositionally biased region" description="Polar residues" evidence="2">
    <location>
        <begin position="1466"/>
        <end position="1475"/>
    </location>
</feature>
<feature type="repeat" description="ANK" evidence="1">
    <location>
        <begin position="241"/>
        <end position="273"/>
    </location>
</feature>
<dbReference type="InterPro" id="IPR011646">
    <property type="entry name" value="KAP_P-loop"/>
</dbReference>
<dbReference type="PRINTS" id="PR01415">
    <property type="entry name" value="ANKYRIN"/>
</dbReference>
<protein>
    <submittedName>
        <fullName evidence="6">Uncharacterized protein</fullName>
    </submittedName>
</protein>
<feature type="repeat" description="ANK" evidence="1">
    <location>
        <begin position="208"/>
        <end position="240"/>
    </location>
</feature>
<dbReference type="OrthoDB" id="6084525at2759"/>
<dbReference type="PANTHER" id="PTHR24116">
    <property type="entry name" value="KINASE D-INTERACTING SUBSTRATE OF 220 KDA"/>
    <property type="match status" value="1"/>
</dbReference>
<evidence type="ECO:0000313" key="6">
    <source>
        <dbReference type="EMBL" id="KAF0770307.1"/>
    </source>
</evidence>
<dbReference type="InterPro" id="IPR052771">
    <property type="entry name" value="Neurotrophin_sig_adaptor"/>
</dbReference>
<organism evidence="6 7">
    <name type="scientific">Aphis craccivora</name>
    <name type="common">Cowpea aphid</name>
    <dbReference type="NCBI Taxonomy" id="307492"/>
    <lineage>
        <taxon>Eukaryota</taxon>
        <taxon>Metazoa</taxon>
        <taxon>Ecdysozoa</taxon>
        <taxon>Arthropoda</taxon>
        <taxon>Hexapoda</taxon>
        <taxon>Insecta</taxon>
        <taxon>Pterygota</taxon>
        <taxon>Neoptera</taxon>
        <taxon>Paraneoptera</taxon>
        <taxon>Hemiptera</taxon>
        <taxon>Sternorrhyncha</taxon>
        <taxon>Aphidomorpha</taxon>
        <taxon>Aphidoidea</taxon>
        <taxon>Aphididae</taxon>
        <taxon>Aphidini</taxon>
        <taxon>Aphis</taxon>
        <taxon>Aphis</taxon>
    </lineage>
</organism>
<feature type="transmembrane region" description="Helical" evidence="3">
    <location>
        <begin position="696"/>
        <end position="717"/>
    </location>
</feature>
<feature type="compositionally biased region" description="Polar residues" evidence="2">
    <location>
        <begin position="1063"/>
        <end position="1094"/>
    </location>
</feature>
<keyword evidence="7" id="KW-1185">Reference proteome</keyword>
<dbReference type="InterPro" id="IPR013761">
    <property type="entry name" value="SAM/pointed_sf"/>
</dbReference>
<dbReference type="PANTHER" id="PTHR24116:SF0">
    <property type="entry name" value="KINASE D-INTERACTING SUBSTRATE OF 220 KDA"/>
    <property type="match status" value="1"/>
</dbReference>
<feature type="transmembrane region" description="Helical" evidence="3">
    <location>
        <begin position="670"/>
        <end position="690"/>
    </location>
</feature>
<feature type="domain" description="KAP NTPase" evidence="4">
    <location>
        <begin position="611"/>
        <end position="1151"/>
    </location>
</feature>
<feature type="repeat" description="ANK" evidence="1">
    <location>
        <begin position="373"/>
        <end position="405"/>
    </location>
</feature>
<feature type="repeat" description="ANK" evidence="1">
    <location>
        <begin position="274"/>
        <end position="306"/>
    </location>
</feature>
<feature type="compositionally biased region" description="Polar residues" evidence="2">
    <location>
        <begin position="1759"/>
        <end position="1776"/>
    </location>
</feature>
<name>A0A6G0ZID2_APHCR</name>
<feature type="transmembrane region" description="Helical" evidence="3">
    <location>
        <begin position="871"/>
        <end position="895"/>
    </location>
</feature>
<dbReference type="PROSITE" id="PS50297">
    <property type="entry name" value="ANK_REP_REGION"/>
    <property type="match status" value="6"/>
</dbReference>
<keyword evidence="3" id="KW-1133">Transmembrane helix</keyword>
<dbReference type="InterPro" id="IPR057092">
    <property type="entry name" value="SAM_KIDINS220"/>
</dbReference>
<reference evidence="6 7" key="1">
    <citation type="submission" date="2019-08" db="EMBL/GenBank/DDBJ databases">
        <title>Whole genome of Aphis craccivora.</title>
        <authorList>
            <person name="Voronova N.V."/>
            <person name="Shulinski R.S."/>
            <person name="Bandarenka Y.V."/>
            <person name="Zhorov D.G."/>
            <person name="Warner D."/>
        </authorList>
    </citation>
    <scope>NUCLEOTIDE SEQUENCE [LARGE SCALE GENOMIC DNA]</scope>
    <source>
        <strain evidence="6">180601</strain>
        <tissue evidence="6">Whole Body</tissue>
    </source>
</reference>
<feature type="repeat" description="ANK" evidence="1">
    <location>
        <begin position="505"/>
        <end position="537"/>
    </location>
</feature>
<feature type="compositionally biased region" description="Polar residues" evidence="2">
    <location>
        <begin position="1738"/>
        <end position="1752"/>
    </location>
</feature>
<dbReference type="GO" id="GO:0030165">
    <property type="term" value="F:PDZ domain binding"/>
    <property type="evidence" value="ECO:0007669"/>
    <property type="project" value="TreeGrafter"/>
</dbReference>